<accession>A0ACB8J5S9</accession>
<keyword evidence="2" id="KW-1185">Reference proteome</keyword>
<sequence>MASRRVRAFKRWMRSQGLEYSDVLDFKDDPEQGISVIALGDLKEGDLVATIPKSACLTVKTSGASDIIESAGLGGSLGLAFALMYEKSLGEDSPWAGYLQLLPHQECVPCVWSLEEVDSLLSGTELHEIVKEDRGLIFEDWKQNILPLLDLNSANVKLNPDYFGVEHYFAAKSLVASRSFQIDDFHGSGMVPLADLFNHKTGAEDVHFTSVSSHCQSDSDADNDDHVVANSDDNEPSTEHPHGDGEEFSAPSNGKSPLGGSDLESSALEDVPTVLQMIMVKDVRAGAEVFNTYGLIGNAALLHRYGFTEPDNQFDIVNIDMELVLKWSSSLFSSRYIRARLSLWRKLGYSACQSQNSEYFELTSDGMPQIELLILLYIMLLTENVYHKLDLKLSTMESYDEALCIILSEKNNIQLGKGSEMSEEQLLTESVCNAISSLADMRESLYPSNSKEDDIELLRSCSIRDRKLYHSLSLRVSERKILEKLRTYAATHMLSIRNAKRGPTGKRLKRNGLQHSFL</sequence>
<dbReference type="Proteomes" id="UP000829398">
    <property type="component" value="Chromosome 7"/>
</dbReference>
<gene>
    <name evidence="1" type="ORF">KPL71_020212</name>
</gene>
<keyword evidence="1" id="KW-0489">Methyltransferase</keyword>
<organism evidence="1 2">
    <name type="scientific">Citrus sinensis</name>
    <name type="common">Sweet orange</name>
    <name type="synonym">Citrus aurantium var. sinensis</name>
    <dbReference type="NCBI Taxonomy" id="2711"/>
    <lineage>
        <taxon>Eukaryota</taxon>
        <taxon>Viridiplantae</taxon>
        <taxon>Streptophyta</taxon>
        <taxon>Embryophyta</taxon>
        <taxon>Tracheophyta</taxon>
        <taxon>Spermatophyta</taxon>
        <taxon>Magnoliopsida</taxon>
        <taxon>eudicotyledons</taxon>
        <taxon>Gunneridae</taxon>
        <taxon>Pentapetalae</taxon>
        <taxon>rosids</taxon>
        <taxon>malvids</taxon>
        <taxon>Sapindales</taxon>
        <taxon>Rutaceae</taxon>
        <taxon>Aurantioideae</taxon>
        <taxon>Citrus</taxon>
    </lineage>
</organism>
<reference evidence="2" key="1">
    <citation type="journal article" date="2023" name="Hortic. Res.">
        <title>A chromosome-level phased genome enabling allele-level studies in sweet orange: a case study on citrus Huanglongbing tolerance.</title>
        <authorList>
            <person name="Wu B."/>
            <person name="Yu Q."/>
            <person name="Deng Z."/>
            <person name="Duan Y."/>
            <person name="Luo F."/>
            <person name="Gmitter F. Jr."/>
        </authorList>
    </citation>
    <scope>NUCLEOTIDE SEQUENCE [LARGE SCALE GENOMIC DNA]</scope>
    <source>
        <strain evidence="2">cv. Valencia</strain>
    </source>
</reference>
<evidence type="ECO:0000313" key="1">
    <source>
        <dbReference type="EMBL" id="KAH9713008.1"/>
    </source>
</evidence>
<proteinExistence type="predicted"/>
<protein>
    <submittedName>
        <fullName evidence="1">N-lysine methyltransferase</fullName>
    </submittedName>
</protein>
<evidence type="ECO:0000313" key="2">
    <source>
        <dbReference type="Proteomes" id="UP000829398"/>
    </source>
</evidence>
<name>A0ACB8J5S9_CITSI</name>
<comment type="caution">
    <text evidence="1">The sequence shown here is derived from an EMBL/GenBank/DDBJ whole genome shotgun (WGS) entry which is preliminary data.</text>
</comment>
<dbReference type="EMBL" id="CM039176">
    <property type="protein sequence ID" value="KAH9713008.1"/>
    <property type="molecule type" value="Genomic_DNA"/>
</dbReference>
<keyword evidence="1" id="KW-0808">Transferase</keyword>